<keyword evidence="3" id="KW-1185">Reference proteome</keyword>
<dbReference type="PANTHER" id="PTHR33395">
    <property type="entry name" value="TRANSCRIPTASE, PUTATIVE-RELATED-RELATED"/>
    <property type="match status" value="1"/>
</dbReference>
<dbReference type="InterPro" id="IPR005135">
    <property type="entry name" value="Endo/exonuclease/phosphatase"/>
</dbReference>
<evidence type="ECO:0000313" key="2">
    <source>
        <dbReference type="EMBL" id="EDO37639.1"/>
    </source>
</evidence>
<dbReference type="EMBL" id="DS469642">
    <property type="protein sequence ID" value="EDO37639.1"/>
    <property type="molecule type" value="Genomic_DNA"/>
</dbReference>
<dbReference type="GO" id="GO:0003824">
    <property type="term" value="F:catalytic activity"/>
    <property type="evidence" value="ECO:0007669"/>
    <property type="project" value="InterPro"/>
</dbReference>
<reference evidence="2 3" key="1">
    <citation type="journal article" date="2007" name="Science">
        <title>Sea anemone genome reveals ancestral eumetazoan gene repertoire and genomic organization.</title>
        <authorList>
            <person name="Putnam N.H."/>
            <person name="Srivastava M."/>
            <person name="Hellsten U."/>
            <person name="Dirks B."/>
            <person name="Chapman J."/>
            <person name="Salamov A."/>
            <person name="Terry A."/>
            <person name="Shapiro H."/>
            <person name="Lindquist E."/>
            <person name="Kapitonov V.V."/>
            <person name="Jurka J."/>
            <person name="Genikhovich G."/>
            <person name="Grigoriev I.V."/>
            <person name="Lucas S.M."/>
            <person name="Steele R.E."/>
            <person name="Finnerty J.R."/>
            <person name="Technau U."/>
            <person name="Martindale M.Q."/>
            <person name="Rokhsar D.S."/>
        </authorList>
    </citation>
    <scope>NUCLEOTIDE SEQUENCE [LARGE SCALE GENOMIC DNA]</scope>
    <source>
        <strain evidence="3">CH2 X CH6</strain>
    </source>
</reference>
<sequence length="204" mass="23420">MDSLDALEVSLSKVVQSAGNRHIILTGDFNLPSIDWVTSNVPYGAKDVNLCKRLLDIAHDFHLEQLVHEPTRYGPTSANTLDLVFSSKPDLLSDIQVIPGVSDHEQVVARIDRFVDHGFSQEREGFDFNKGNLQDFCQDMKAFAAFFMQNCSQRSVHENWQIFKTTILSLANKHYPVKILKPQRKNQWFDRSLRRAFRKKTSLI</sequence>
<dbReference type="AlphaFoldDB" id="A7SF79"/>
<dbReference type="OMA" id="ISDHECV"/>
<gene>
    <name evidence="2" type="ORF">NEMVEDRAFT_v1g211347</name>
</gene>
<dbReference type="SUPFAM" id="SSF56219">
    <property type="entry name" value="DNase I-like"/>
    <property type="match status" value="1"/>
</dbReference>
<dbReference type="Proteomes" id="UP000001593">
    <property type="component" value="Unassembled WGS sequence"/>
</dbReference>
<organism evidence="2 3">
    <name type="scientific">Nematostella vectensis</name>
    <name type="common">Starlet sea anemone</name>
    <dbReference type="NCBI Taxonomy" id="45351"/>
    <lineage>
        <taxon>Eukaryota</taxon>
        <taxon>Metazoa</taxon>
        <taxon>Cnidaria</taxon>
        <taxon>Anthozoa</taxon>
        <taxon>Hexacorallia</taxon>
        <taxon>Actiniaria</taxon>
        <taxon>Edwardsiidae</taxon>
        <taxon>Nematostella</taxon>
    </lineage>
</organism>
<dbReference type="PANTHER" id="PTHR33395:SF22">
    <property type="entry name" value="REVERSE TRANSCRIPTASE DOMAIN-CONTAINING PROTEIN"/>
    <property type="match status" value="1"/>
</dbReference>
<dbReference type="InterPro" id="IPR036691">
    <property type="entry name" value="Endo/exonu/phosph_ase_sf"/>
</dbReference>
<protein>
    <recommendedName>
        <fullName evidence="1">Endonuclease/exonuclease/phosphatase domain-containing protein</fullName>
    </recommendedName>
</protein>
<evidence type="ECO:0000259" key="1">
    <source>
        <dbReference type="Pfam" id="PF14529"/>
    </source>
</evidence>
<name>A7SF79_NEMVE</name>
<proteinExistence type="predicted"/>
<dbReference type="PhylomeDB" id="A7SF79"/>
<dbReference type="Gene3D" id="3.60.10.10">
    <property type="entry name" value="Endonuclease/exonuclease/phosphatase"/>
    <property type="match status" value="1"/>
</dbReference>
<accession>A7SF79</accession>
<dbReference type="HOGENOM" id="CLU_1344682_0_0_1"/>
<dbReference type="InParanoid" id="A7SF79"/>
<feature type="domain" description="Endonuclease/exonuclease/phosphatase" evidence="1">
    <location>
        <begin position="5"/>
        <end position="107"/>
    </location>
</feature>
<dbReference type="Pfam" id="PF14529">
    <property type="entry name" value="Exo_endo_phos_2"/>
    <property type="match status" value="1"/>
</dbReference>
<evidence type="ECO:0000313" key="3">
    <source>
        <dbReference type="Proteomes" id="UP000001593"/>
    </source>
</evidence>